<dbReference type="InterPro" id="IPR023179">
    <property type="entry name" value="GTP-bd_ortho_bundle_sf"/>
</dbReference>
<feature type="binding site" evidence="9">
    <location>
        <begin position="58"/>
        <end position="61"/>
    </location>
    <ligand>
        <name>GTP</name>
        <dbReference type="ChEBI" id="CHEBI:37565"/>
    </ligand>
</feature>
<evidence type="ECO:0000259" key="10">
    <source>
        <dbReference type="PROSITE" id="PS51721"/>
    </source>
</evidence>
<evidence type="ECO:0000256" key="9">
    <source>
        <dbReference type="PIRSR" id="PIRSR006230-1"/>
    </source>
</evidence>
<evidence type="ECO:0000256" key="8">
    <source>
        <dbReference type="PIRNR" id="PIRNR006230"/>
    </source>
</evidence>
<protein>
    <recommendedName>
        <fullName evidence="2 8">Ribosome biogenesis GTPase A</fullName>
    </recommendedName>
</protein>
<accession>Q1N5A6</accession>
<evidence type="ECO:0000256" key="4">
    <source>
        <dbReference type="ARBA" id="ARBA00022741"/>
    </source>
</evidence>
<evidence type="ECO:0000256" key="5">
    <source>
        <dbReference type="ARBA" id="ARBA00022801"/>
    </source>
</evidence>
<dbReference type="CDD" id="cd01856">
    <property type="entry name" value="YlqF"/>
    <property type="match status" value="1"/>
</dbReference>
<comment type="subcellular location">
    <subcellularLocation>
        <location evidence="1 8">Cytoplasm</location>
    </subcellularLocation>
</comment>
<comment type="similarity">
    <text evidence="8">Belongs to the TRAFAC class YlqF/YawG GTPase family. MTG1 subfamily.</text>
</comment>
<dbReference type="GO" id="GO:0005525">
    <property type="term" value="F:GTP binding"/>
    <property type="evidence" value="ECO:0007669"/>
    <property type="project" value="UniProtKB-KW"/>
</dbReference>
<dbReference type="NCBIfam" id="TIGR03596">
    <property type="entry name" value="GTPase_YlqF"/>
    <property type="match status" value="1"/>
</dbReference>
<dbReference type="OrthoDB" id="9779790at2"/>
<dbReference type="Gene3D" id="1.10.1580.10">
    <property type="match status" value="1"/>
</dbReference>
<dbReference type="Pfam" id="PF01926">
    <property type="entry name" value="MMR_HSR1"/>
    <property type="match status" value="1"/>
</dbReference>
<name>Q1N5A6_9GAMM</name>
<keyword evidence="4 8" id="KW-0547">Nucleotide-binding</keyword>
<dbReference type="PROSITE" id="PS51721">
    <property type="entry name" value="G_CP"/>
    <property type="match status" value="1"/>
</dbReference>
<dbReference type="RefSeq" id="WP_007017545.1">
    <property type="nucleotide sequence ID" value="NZ_CH724114.1"/>
</dbReference>
<dbReference type="Gene3D" id="3.40.50.300">
    <property type="entry name" value="P-loop containing nucleotide triphosphate hydrolases"/>
    <property type="match status" value="1"/>
</dbReference>
<evidence type="ECO:0000256" key="7">
    <source>
        <dbReference type="ARBA" id="ARBA00023134"/>
    </source>
</evidence>
<dbReference type="InterPro" id="IPR006073">
    <property type="entry name" value="GTP-bd"/>
</dbReference>
<evidence type="ECO:0000313" key="12">
    <source>
        <dbReference type="Proteomes" id="UP000004263"/>
    </source>
</evidence>
<keyword evidence="12" id="KW-1185">Reference proteome</keyword>
<evidence type="ECO:0000256" key="1">
    <source>
        <dbReference type="ARBA" id="ARBA00004496"/>
    </source>
</evidence>
<evidence type="ECO:0000256" key="6">
    <source>
        <dbReference type="ARBA" id="ARBA00022884"/>
    </source>
</evidence>
<dbReference type="PIRSF" id="PIRSF006230">
    <property type="entry name" value="MG442"/>
    <property type="match status" value="1"/>
</dbReference>
<dbReference type="InterPro" id="IPR016478">
    <property type="entry name" value="GTPase_MTG1"/>
</dbReference>
<feature type="domain" description="CP-type G" evidence="10">
    <location>
        <begin position="11"/>
        <end position="172"/>
    </location>
</feature>
<evidence type="ECO:0000256" key="2">
    <source>
        <dbReference type="ARBA" id="ARBA00014898"/>
    </source>
</evidence>
<dbReference type="GO" id="GO:0003723">
    <property type="term" value="F:RNA binding"/>
    <property type="evidence" value="ECO:0007669"/>
    <property type="project" value="UniProtKB-KW"/>
</dbReference>
<dbReference type="FunFam" id="3.40.50.300:FF:000590">
    <property type="entry name" value="Ribosome biogenesis GTPase A"/>
    <property type="match status" value="1"/>
</dbReference>
<dbReference type="GO" id="GO:0006412">
    <property type="term" value="P:translation"/>
    <property type="evidence" value="ECO:0007669"/>
    <property type="project" value="TreeGrafter"/>
</dbReference>
<dbReference type="GO" id="GO:0005737">
    <property type="term" value="C:cytoplasm"/>
    <property type="evidence" value="ECO:0007669"/>
    <property type="project" value="UniProtKB-SubCell"/>
</dbReference>
<evidence type="ECO:0000313" key="11">
    <source>
        <dbReference type="EMBL" id="EAT13159.1"/>
    </source>
</evidence>
<dbReference type="InterPro" id="IPR030378">
    <property type="entry name" value="G_CP_dom"/>
</dbReference>
<sequence length="302" mass="33978">MAIQWFPGHMHRARKQILETIANIDLVIEVLDARLPYSSENPIIPDLLKDRPCLKLLNKTDLADPELTQVWLDYFNSRENTRAIALTGLDKKQVKRITQYCHEMLPERRESKKSIRTMIVGIPNVGKSTLINTLAGRTVAKAGNLPALTRHPQQIKINDGIVLSDTPGILWPKIHNVKSGFRLAASGAVRDTALDYFEVAEFAGQMLIDLYPERLVERYKLKALPESGEEVIDAIGRKRGCLRSGGVVDMHKAAEILIHELRNGKMGKLTYETPDIMEAEEAALAEERARKEAEAEEKKAKK</sequence>
<organism evidence="11 12">
    <name type="scientific">Bermanella marisrubri</name>
    <dbReference type="NCBI Taxonomy" id="207949"/>
    <lineage>
        <taxon>Bacteria</taxon>
        <taxon>Pseudomonadati</taxon>
        <taxon>Pseudomonadota</taxon>
        <taxon>Gammaproteobacteria</taxon>
        <taxon>Oceanospirillales</taxon>
        <taxon>Oceanospirillaceae</taxon>
        <taxon>Bermanella</taxon>
    </lineage>
</organism>
<dbReference type="SUPFAM" id="SSF52540">
    <property type="entry name" value="P-loop containing nucleoside triphosphate hydrolases"/>
    <property type="match status" value="1"/>
</dbReference>
<evidence type="ECO:0000256" key="3">
    <source>
        <dbReference type="ARBA" id="ARBA00022490"/>
    </source>
</evidence>
<proteinExistence type="inferred from homology"/>
<reference evidence="11 12" key="1">
    <citation type="submission" date="2006-03" db="EMBL/GenBank/DDBJ databases">
        <authorList>
            <person name="Pinhassi J."/>
            <person name="Pedros-Alio C."/>
            <person name="Ferriera S."/>
            <person name="Johnson J."/>
            <person name="Kravitz S."/>
            <person name="Halpern A."/>
            <person name="Remington K."/>
            <person name="Beeson K."/>
            <person name="Tran B."/>
            <person name="Rogers Y.-H."/>
            <person name="Friedman R."/>
            <person name="Venter J.C."/>
        </authorList>
    </citation>
    <scope>NUCLEOTIDE SEQUENCE [LARGE SCALE GENOMIC DNA]</scope>
    <source>
        <strain evidence="11 12">RED65</strain>
    </source>
</reference>
<keyword evidence="3 8" id="KW-0963">Cytoplasm</keyword>
<dbReference type="Proteomes" id="UP000004263">
    <property type="component" value="Unassembled WGS sequence"/>
</dbReference>
<comment type="function">
    <text evidence="8">Required for a late step of 50S ribosomal subunit assembly. Has GTPase activity.</text>
</comment>
<dbReference type="STRING" id="207949.RED65_00325"/>
<dbReference type="PANTHER" id="PTHR45782">
    <property type="entry name" value="MITOCHONDRIAL RIBOSOME-ASSOCIATED GTPASE 1"/>
    <property type="match status" value="1"/>
</dbReference>
<dbReference type="InterPro" id="IPR019991">
    <property type="entry name" value="GTP-bd_ribosome_bgen"/>
</dbReference>
<feature type="binding site" evidence="9">
    <location>
        <position position="168"/>
    </location>
    <ligand>
        <name>GTP</name>
        <dbReference type="ChEBI" id="CHEBI:37565"/>
    </ligand>
</feature>
<dbReference type="GO" id="GO:0003924">
    <property type="term" value="F:GTPase activity"/>
    <property type="evidence" value="ECO:0007669"/>
    <property type="project" value="TreeGrafter"/>
</dbReference>
<dbReference type="EMBL" id="AAQH01000002">
    <property type="protein sequence ID" value="EAT13159.1"/>
    <property type="molecule type" value="Genomic_DNA"/>
</dbReference>
<feature type="binding site" evidence="9">
    <location>
        <begin position="124"/>
        <end position="129"/>
    </location>
    <ligand>
        <name>GTP</name>
        <dbReference type="ChEBI" id="CHEBI:37565"/>
    </ligand>
</feature>
<dbReference type="FunFam" id="1.10.1580.10:FF:000003">
    <property type="entry name" value="Ribosome biogenesis GTPase A"/>
    <property type="match status" value="1"/>
</dbReference>
<keyword evidence="6" id="KW-0694">RNA-binding</keyword>
<dbReference type="HOGENOM" id="CLU_011106_1_0_6"/>
<dbReference type="PANTHER" id="PTHR45782:SF4">
    <property type="entry name" value="MITOCHONDRIAL RIBOSOME-ASSOCIATED GTPASE 1"/>
    <property type="match status" value="1"/>
</dbReference>
<dbReference type="InterPro" id="IPR027417">
    <property type="entry name" value="P-loop_NTPase"/>
</dbReference>
<keyword evidence="5" id="KW-0378">Hydrolase</keyword>
<keyword evidence="7 8" id="KW-0342">GTP-binding</keyword>
<dbReference type="AlphaFoldDB" id="Q1N5A6"/>
<comment type="caution">
    <text evidence="11">The sequence shown here is derived from an EMBL/GenBank/DDBJ whole genome shotgun (WGS) entry which is preliminary data.</text>
</comment>
<gene>
    <name evidence="11" type="ORF">RED65_00325</name>
</gene>